<gene>
    <name evidence="1" type="ORF">GCM10010136_18380</name>
</gene>
<accession>A0A8J3DH76</accession>
<comment type="caution">
    <text evidence="1">The sequence shown here is derived from an EMBL/GenBank/DDBJ whole genome shotgun (WGS) entry which is preliminary data.</text>
</comment>
<keyword evidence="1" id="KW-0808">Transferase</keyword>
<dbReference type="AlphaFoldDB" id="A0A8J3DH76"/>
<dbReference type="Proteomes" id="UP000641137">
    <property type="component" value="Unassembled WGS sequence"/>
</dbReference>
<evidence type="ECO:0000313" key="2">
    <source>
        <dbReference type="Proteomes" id="UP000641137"/>
    </source>
</evidence>
<dbReference type="RefSeq" id="WP_189489685.1">
    <property type="nucleotide sequence ID" value="NZ_BMZO01000005.1"/>
</dbReference>
<keyword evidence="2" id="KW-1185">Reference proteome</keyword>
<dbReference type="EMBL" id="BMZO01000005">
    <property type="protein sequence ID" value="GHC71307.1"/>
    <property type="molecule type" value="Genomic_DNA"/>
</dbReference>
<protein>
    <submittedName>
        <fullName evidence="1">Glycosyl transferase</fullName>
    </submittedName>
</protein>
<dbReference type="GO" id="GO:0016740">
    <property type="term" value="F:transferase activity"/>
    <property type="evidence" value="ECO:0007669"/>
    <property type="project" value="UniProtKB-KW"/>
</dbReference>
<reference evidence="1" key="1">
    <citation type="journal article" date="2014" name="Int. J. Syst. Evol. Microbiol.">
        <title>Complete genome sequence of Corynebacterium casei LMG S-19264T (=DSM 44701T), isolated from a smear-ripened cheese.</title>
        <authorList>
            <consortium name="US DOE Joint Genome Institute (JGI-PGF)"/>
            <person name="Walter F."/>
            <person name="Albersmeier A."/>
            <person name="Kalinowski J."/>
            <person name="Ruckert C."/>
        </authorList>
    </citation>
    <scope>NUCLEOTIDE SEQUENCE</scope>
    <source>
        <strain evidence="1">KCTC 42097</strain>
    </source>
</reference>
<evidence type="ECO:0000313" key="1">
    <source>
        <dbReference type="EMBL" id="GHC71307.1"/>
    </source>
</evidence>
<reference evidence="1" key="2">
    <citation type="submission" date="2020-09" db="EMBL/GenBank/DDBJ databases">
        <authorList>
            <person name="Sun Q."/>
            <person name="Kim S."/>
        </authorList>
    </citation>
    <scope>NUCLEOTIDE SEQUENCE</scope>
    <source>
        <strain evidence="1">KCTC 42097</strain>
    </source>
</reference>
<name>A0A8J3DH76_9HYPH</name>
<sequence length="179" mass="19258">MLSVVVVPADDPEALARTLAVLVEGVLEGVICEAFVIDEGLEAASLEVADQAGCMLMKNRPAEIAAAMRGEWLLVLEAGAIPGEGWVQALSLHMASACETASFRHERWWGNLGLRFLRRPLAFGLLVKRRRAMEQAEKGFEVIARGARLSIAATIVPAEGESRKPAVAEMRKRPAASGN</sequence>
<proteinExistence type="predicted"/>
<organism evidence="1 2">
    <name type="scientific">Limoniibacter endophyticus</name>
    <dbReference type="NCBI Taxonomy" id="1565040"/>
    <lineage>
        <taxon>Bacteria</taxon>
        <taxon>Pseudomonadati</taxon>
        <taxon>Pseudomonadota</taxon>
        <taxon>Alphaproteobacteria</taxon>
        <taxon>Hyphomicrobiales</taxon>
        <taxon>Bartonellaceae</taxon>
        <taxon>Limoniibacter</taxon>
    </lineage>
</organism>